<dbReference type="RefSeq" id="WP_266000567.1">
    <property type="nucleotide sequence ID" value="NZ_JAPJDN010000045.1"/>
</dbReference>
<evidence type="ECO:0000256" key="1">
    <source>
        <dbReference type="ARBA" id="ARBA00010617"/>
    </source>
</evidence>
<reference evidence="7 8" key="1">
    <citation type="submission" date="2022-11" db="EMBL/GenBank/DDBJ databases">
        <title>Mycobacterium sp. nov.</title>
        <authorList>
            <person name="Papic B."/>
            <person name="Spicic S."/>
            <person name="Duvnjak S."/>
        </authorList>
    </citation>
    <scope>NUCLEOTIDE SEQUENCE [LARGE SCALE GENOMIC DNA]</scope>
    <source>
        <strain evidence="7 8">CVI_P4</strain>
    </source>
</reference>
<keyword evidence="6" id="KW-0503">Monooxygenase</keyword>
<dbReference type="Proteomes" id="UP001300745">
    <property type="component" value="Unassembled WGS sequence"/>
</dbReference>
<evidence type="ECO:0000256" key="2">
    <source>
        <dbReference type="ARBA" id="ARBA00022617"/>
    </source>
</evidence>
<dbReference type="Pfam" id="PF00067">
    <property type="entry name" value="p450"/>
    <property type="match status" value="1"/>
</dbReference>
<accession>A0ABT3SMV5</accession>
<dbReference type="InterPro" id="IPR001128">
    <property type="entry name" value="Cyt_P450"/>
</dbReference>
<dbReference type="PANTHER" id="PTHR46696">
    <property type="entry name" value="P450, PUTATIVE (EUROFUNG)-RELATED"/>
    <property type="match status" value="1"/>
</dbReference>
<keyword evidence="5" id="KW-0408">Iron</keyword>
<evidence type="ECO:0000313" key="8">
    <source>
        <dbReference type="Proteomes" id="UP001300745"/>
    </source>
</evidence>
<name>A0ABT3SMV5_9MYCO</name>
<evidence type="ECO:0000256" key="6">
    <source>
        <dbReference type="ARBA" id="ARBA00023033"/>
    </source>
</evidence>
<keyword evidence="8" id="KW-1185">Reference proteome</keyword>
<keyword evidence="4" id="KW-0560">Oxidoreductase</keyword>
<dbReference type="EMBL" id="JAPJDO010000045">
    <property type="protein sequence ID" value="MCX2940677.1"/>
    <property type="molecule type" value="Genomic_DNA"/>
</dbReference>
<protein>
    <submittedName>
        <fullName evidence="7">Cytochrome P450</fullName>
    </submittedName>
</protein>
<dbReference type="InterPro" id="IPR002397">
    <property type="entry name" value="Cyt_P450_B"/>
</dbReference>
<evidence type="ECO:0000256" key="5">
    <source>
        <dbReference type="ARBA" id="ARBA00023004"/>
    </source>
</evidence>
<dbReference type="Gene3D" id="1.10.630.10">
    <property type="entry name" value="Cytochrome P450"/>
    <property type="match status" value="1"/>
</dbReference>
<gene>
    <name evidence="7" type="ORF">ORI27_28690</name>
</gene>
<evidence type="ECO:0000313" key="7">
    <source>
        <dbReference type="EMBL" id="MCX2940677.1"/>
    </source>
</evidence>
<sequence length="413" mass="45610">MTATTSISATVPTLRFDHHSAYTSNHRDDVLAQVRPHPIFWTESHGGYWVVTSHSLVKRVLRDPALFSSHKTEEMTGGVTIPTVIGPRIIPAEIDPPHHMKLRKILAPQFNRAAIERVRPRLEEMISGIIDDAVAKGDFDVVHDIADRIPAGAIVEYLGFAEEERIPFIASVHAALNVMPYASDPDFVNSPKMLEGMTALGHAVDVIKSLIAQRRADPTDDVVSHLVSPEFELEDDEILWVTFTLIVGGAENPAAMIGNSLLYLSQDADLRARLVADHSLIPAACEELLRQTSSAVSLARTVTQDIELEGAQLRQGDRLLVWLPAANRDATVFERPDAVDIDRPSCPHVALGDGPHVCVGAAMFRVWFDIMMREILTKMPDFTVDLDRSQRFDDAATMWGWRSMPATINSAPA</sequence>
<dbReference type="PRINTS" id="PR00359">
    <property type="entry name" value="BP450"/>
</dbReference>
<comment type="caution">
    <text evidence="7">The sequence shown here is derived from an EMBL/GenBank/DDBJ whole genome shotgun (WGS) entry which is preliminary data.</text>
</comment>
<dbReference type="InterPro" id="IPR036396">
    <property type="entry name" value="Cyt_P450_sf"/>
</dbReference>
<keyword evidence="2" id="KW-0349">Heme</keyword>
<proteinExistence type="inferred from homology"/>
<organism evidence="7 8">
    <name type="scientific">Mycobacterium pinniadriaticum</name>
    <dbReference type="NCBI Taxonomy" id="2994102"/>
    <lineage>
        <taxon>Bacteria</taxon>
        <taxon>Bacillati</taxon>
        <taxon>Actinomycetota</taxon>
        <taxon>Actinomycetes</taxon>
        <taxon>Mycobacteriales</taxon>
        <taxon>Mycobacteriaceae</taxon>
        <taxon>Mycobacterium</taxon>
    </lineage>
</organism>
<keyword evidence="3" id="KW-0479">Metal-binding</keyword>
<dbReference type="PANTHER" id="PTHR46696:SF6">
    <property type="entry name" value="P450, PUTATIVE (EUROFUNG)-RELATED"/>
    <property type="match status" value="1"/>
</dbReference>
<comment type="similarity">
    <text evidence="1">Belongs to the cytochrome P450 family.</text>
</comment>
<evidence type="ECO:0000256" key="4">
    <source>
        <dbReference type="ARBA" id="ARBA00023002"/>
    </source>
</evidence>
<evidence type="ECO:0000256" key="3">
    <source>
        <dbReference type="ARBA" id="ARBA00022723"/>
    </source>
</evidence>
<dbReference type="SUPFAM" id="SSF48264">
    <property type="entry name" value="Cytochrome P450"/>
    <property type="match status" value="1"/>
</dbReference>